<evidence type="ECO:0000256" key="1">
    <source>
        <dbReference type="SAM" id="MobiDB-lite"/>
    </source>
</evidence>
<comment type="caution">
    <text evidence="2">The sequence shown here is derived from an EMBL/GenBank/DDBJ whole genome shotgun (WGS) entry which is preliminary data.</text>
</comment>
<feature type="compositionally biased region" description="Basic and acidic residues" evidence="1">
    <location>
        <begin position="7"/>
        <end position="17"/>
    </location>
</feature>
<accession>A0A951U3J5</accession>
<evidence type="ECO:0008006" key="4">
    <source>
        <dbReference type="Google" id="ProtNLM"/>
    </source>
</evidence>
<proteinExistence type="predicted"/>
<dbReference type="Proteomes" id="UP000707356">
    <property type="component" value="Unassembled WGS sequence"/>
</dbReference>
<name>A0A951U3J5_9CYAN</name>
<feature type="compositionally biased region" description="Polar residues" evidence="1">
    <location>
        <begin position="22"/>
        <end position="36"/>
    </location>
</feature>
<sequence>MAVDPNEFTKRTRETLAKRAGQSCSNPYCNKTTTGPHSAKDKAVDVGEAAHIRGARPGSKRFDPTMISAERSNITNGIWLCRTCAKLIDSDEIKYTVEVLYEWKRTHEATIERQVISSGWQREIREKSLKAFEREGGAALQIAIDQPLYWEYLLTVELLRHKLSGIKRDLRDLERGLIFRPVKSIINKKECHVWILGKLDDLSALIELLSLATNEELPSAYGEPGKPGNALEILRATNKIAEGCNWLLDWEIDLRFTKLPDGFDFIKQIMMGWTKNPQSEMNRIPDEIARFFNEFPNPEGTVKINLVFQSPENLSDLLPALERLLQEYYFEQGIG</sequence>
<feature type="region of interest" description="Disordered" evidence="1">
    <location>
        <begin position="1"/>
        <end position="40"/>
    </location>
</feature>
<gene>
    <name evidence="2" type="ORF">KME07_04640</name>
</gene>
<evidence type="ECO:0000313" key="3">
    <source>
        <dbReference type="Proteomes" id="UP000707356"/>
    </source>
</evidence>
<dbReference type="EMBL" id="JAHHHV010000019">
    <property type="protein sequence ID" value="MBW4464713.1"/>
    <property type="molecule type" value="Genomic_DNA"/>
</dbReference>
<organism evidence="2 3">
    <name type="scientific">Pegethrix bostrychoides GSE-TBD4-15B</name>
    <dbReference type="NCBI Taxonomy" id="2839662"/>
    <lineage>
        <taxon>Bacteria</taxon>
        <taxon>Bacillati</taxon>
        <taxon>Cyanobacteriota</taxon>
        <taxon>Cyanophyceae</taxon>
        <taxon>Oculatellales</taxon>
        <taxon>Oculatellaceae</taxon>
        <taxon>Pegethrix</taxon>
    </lineage>
</organism>
<reference evidence="2" key="1">
    <citation type="submission" date="2021-05" db="EMBL/GenBank/DDBJ databases">
        <authorList>
            <person name="Pietrasiak N."/>
            <person name="Ward R."/>
            <person name="Stajich J.E."/>
            <person name="Kurbessoian T."/>
        </authorList>
    </citation>
    <scope>NUCLEOTIDE SEQUENCE</scope>
    <source>
        <strain evidence="2">GSE-TBD4-15B</strain>
    </source>
</reference>
<dbReference type="AlphaFoldDB" id="A0A951U3J5"/>
<reference evidence="2" key="2">
    <citation type="journal article" date="2022" name="Microbiol. Resour. Announc.">
        <title>Metagenome Sequencing to Explore Phylogenomics of Terrestrial Cyanobacteria.</title>
        <authorList>
            <person name="Ward R.D."/>
            <person name="Stajich J.E."/>
            <person name="Johansen J.R."/>
            <person name="Huntemann M."/>
            <person name="Clum A."/>
            <person name="Foster B."/>
            <person name="Foster B."/>
            <person name="Roux S."/>
            <person name="Palaniappan K."/>
            <person name="Varghese N."/>
            <person name="Mukherjee S."/>
            <person name="Reddy T.B.K."/>
            <person name="Daum C."/>
            <person name="Copeland A."/>
            <person name="Chen I.A."/>
            <person name="Ivanova N.N."/>
            <person name="Kyrpides N.C."/>
            <person name="Shapiro N."/>
            <person name="Eloe-Fadrosh E.A."/>
            <person name="Pietrasiak N."/>
        </authorList>
    </citation>
    <scope>NUCLEOTIDE SEQUENCE</scope>
    <source>
        <strain evidence="2">GSE-TBD4-15B</strain>
    </source>
</reference>
<evidence type="ECO:0000313" key="2">
    <source>
        <dbReference type="EMBL" id="MBW4464713.1"/>
    </source>
</evidence>
<protein>
    <recommendedName>
        <fullName evidence="4">HNH endonuclease</fullName>
    </recommendedName>
</protein>